<evidence type="ECO:0000256" key="7">
    <source>
        <dbReference type="ARBA" id="ARBA00022989"/>
    </source>
</evidence>
<dbReference type="InterPro" id="IPR050271">
    <property type="entry name" value="UDP-glycosyltransferase"/>
</dbReference>
<dbReference type="InterPro" id="IPR002213">
    <property type="entry name" value="UDP_glucos_trans"/>
</dbReference>
<dbReference type="PANTHER" id="PTHR48043:SF114">
    <property type="entry name" value="IP04436P-RELATED"/>
    <property type="match status" value="1"/>
</dbReference>
<keyword evidence="7 12" id="KW-1133">Transmembrane helix</keyword>
<evidence type="ECO:0000256" key="5">
    <source>
        <dbReference type="ARBA" id="ARBA00022692"/>
    </source>
</evidence>
<evidence type="ECO:0000313" key="13">
    <source>
        <dbReference type="EMBL" id="MBW17439.1"/>
    </source>
</evidence>
<dbReference type="InterPro" id="IPR035595">
    <property type="entry name" value="UDP_glycos_trans_CS"/>
</dbReference>
<evidence type="ECO:0000256" key="1">
    <source>
        <dbReference type="ARBA" id="ARBA00004240"/>
    </source>
</evidence>
<comment type="similarity">
    <text evidence="2 11">Belongs to the UDP-glycosyltransferase family.</text>
</comment>
<dbReference type="EC" id="2.4.1.17" evidence="12"/>
<keyword evidence="6" id="KW-0256">Endoplasmic reticulum</keyword>
<dbReference type="Gene3D" id="3.40.50.2000">
    <property type="entry name" value="Glycogen Phosphorylase B"/>
    <property type="match status" value="2"/>
</dbReference>
<dbReference type="CDD" id="cd03784">
    <property type="entry name" value="GT1_Gtf-like"/>
    <property type="match status" value="1"/>
</dbReference>
<feature type="transmembrane region" description="Helical" evidence="12">
    <location>
        <begin position="492"/>
        <end position="516"/>
    </location>
</feature>
<evidence type="ECO:0000256" key="10">
    <source>
        <dbReference type="ARBA" id="ARBA00046288"/>
    </source>
</evidence>
<dbReference type="AlphaFoldDB" id="A0A2H8TU03"/>
<keyword evidence="3 11" id="KW-0328">Glycosyltransferase</keyword>
<sequence length="533" mass="59713">MKQRCNMAVTATTVLLVTVVIRCTAGYDILAIFPFSGKSHFHMFRTVSDALAERGHHLTVVGHFPKTPQQSRIGTINDGNIRGEGHGSYTDYSIFGSMPIYENFTTDEVTGNGYLEEMLIILQDGLDNCESVLSSGKLGQLIQSQAKFDLVLVEIFNTGCFVSIANHFGAPVVGITSTSLYPWFSGMVGDVVMPSYVPVNLLPFTSRMIFAERLINSMILIAMKTYYKLRYEPAAQAIVDKYLGKLNGGTVSESLKNVNAVIMNTHFVFGDSRPLPPGIIEVGGCTYKKPIPLPPELERYVAEAQRGVIYFSLGSIVKSSSIPDAQLLALLQVFGQLDGYRVLWKWEDNPPSPKIRPKNVMFMPWMPQFDVLNHPNVKLFISHGGLMGILDALYSGVPIVGIPMFADQFSNMNFIVQNEWGLQLQLDQIDTEIANYTISSILNDNKYAKNAKRLSALYRDRDRDPLEKAVYWIEYVARNRVNLMLKPTIQDWWYERCLLDVVSAVFVTVAFTAYLVKWVLSKSKSQNATTTNQ</sequence>
<evidence type="ECO:0000256" key="2">
    <source>
        <dbReference type="ARBA" id="ARBA00009995"/>
    </source>
</evidence>
<proteinExistence type="inferred from homology"/>
<dbReference type="PANTHER" id="PTHR48043">
    <property type="entry name" value="EG:EG0003.4 PROTEIN-RELATED"/>
    <property type="match status" value="1"/>
</dbReference>
<keyword evidence="9" id="KW-0325">Glycoprotein</keyword>
<evidence type="ECO:0000256" key="9">
    <source>
        <dbReference type="ARBA" id="ARBA00023180"/>
    </source>
</evidence>
<keyword evidence="4 11" id="KW-0808">Transferase</keyword>
<evidence type="ECO:0000256" key="11">
    <source>
        <dbReference type="RuleBase" id="RU003718"/>
    </source>
</evidence>
<organism evidence="13">
    <name type="scientific">Melanaphis sacchari</name>
    <dbReference type="NCBI Taxonomy" id="742174"/>
    <lineage>
        <taxon>Eukaryota</taxon>
        <taxon>Metazoa</taxon>
        <taxon>Ecdysozoa</taxon>
        <taxon>Arthropoda</taxon>
        <taxon>Hexapoda</taxon>
        <taxon>Insecta</taxon>
        <taxon>Pterygota</taxon>
        <taxon>Neoptera</taxon>
        <taxon>Paraneoptera</taxon>
        <taxon>Hemiptera</taxon>
        <taxon>Sternorrhyncha</taxon>
        <taxon>Aphidomorpha</taxon>
        <taxon>Aphidoidea</taxon>
        <taxon>Aphididae</taxon>
        <taxon>Aphidini</taxon>
        <taxon>Melanaphis</taxon>
    </lineage>
</organism>
<comment type="catalytic activity">
    <reaction evidence="12">
        <text>glucuronate acceptor + UDP-alpha-D-glucuronate = acceptor beta-D-glucuronoside + UDP + H(+)</text>
        <dbReference type="Rhea" id="RHEA:21032"/>
        <dbReference type="ChEBI" id="CHEBI:15378"/>
        <dbReference type="ChEBI" id="CHEBI:58052"/>
        <dbReference type="ChEBI" id="CHEBI:58223"/>
        <dbReference type="ChEBI" id="CHEBI:132367"/>
        <dbReference type="ChEBI" id="CHEBI:132368"/>
        <dbReference type="EC" id="2.4.1.17"/>
    </reaction>
</comment>
<evidence type="ECO:0000256" key="6">
    <source>
        <dbReference type="ARBA" id="ARBA00022824"/>
    </source>
</evidence>
<dbReference type="GO" id="GO:0015020">
    <property type="term" value="F:glucuronosyltransferase activity"/>
    <property type="evidence" value="ECO:0007669"/>
    <property type="project" value="UniProtKB-EC"/>
</dbReference>
<evidence type="ECO:0000256" key="12">
    <source>
        <dbReference type="RuleBase" id="RU362059"/>
    </source>
</evidence>
<dbReference type="GO" id="GO:0016020">
    <property type="term" value="C:membrane"/>
    <property type="evidence" value="ECO:0007669"/>
    <property type="project" value="UniProtKB-SubCell"/>
</dbReference>
<dbReference type="EMBL" id="GFXV01005634">
    <property type="protein sequence ID" value="MBW17439.1"/>
    <property type="molecule type" value="Transcribed_RNA"/>
</dbReference>
<dbReference type="FunFam" id="3.40.50.2000:FF:000050">
    <property type="entry name" value="UDP-glucuronosyltransferase"/>
    <property type="match status" value="1"/>
</dbReference>
<evidence type="ECO:0000256" key="8">
    <source>
        <dbReference type="ARBA" id="ARBA00023136"/>
    </source>
</evidence>
<dbReference type="OrthoDB" id="5835829at2759"/>
<gene>
    <name evidence="13" type="primary">UGT2B13_0</name>
</gene>
<comment type="subcellular location">
    <subcellularLocation>
        <location evidence="10">Endomembrane system</location>
        <topology evidence="10">Single-pass type I membrane protein</topology>
    </subcellularLocation>
    <subcellularLocation>
        <location evidence="1">Endoplasmic reticulum</location>
    </subcellularLocation>
    <subcellularLocation>
        <location evidence="12">Membrane</location>
        <topology evidence="12">Single-pass membrane protein</topology>
    </subcellularLocation>
</comment>
<name>A0A2H8TU03_9HEMI</name>
<accession>A0A2H8TU03</accession>
<dbReference type="PROSITE" id="PS00375">
    <property type="entry name" value="UDPGT"/>
    <property type="match status" value="1"/>
</dbReference>
<evidence type="ECO:0000256" key="4">
    <source>
        <dbReference type="ARBA" id="ARBA00022679"/>
    </source>
</evidence>
<keyword evidence="5 12" id="KW-0812">Transmembrane</keyword>
<reference evidence="13" key="1">
    <citation type="submission" date="2017-10" db="EMBL/GenBank/DDBJ databases">
        <title>Transcriptome Assembly of Sugarcane Aphid Adults.</title>
        <authorList>
            <person name="Scully E.D."/>
            <person name="Palmer N.A."/>
            <person name="Geib S.M."/>
            <person name="Sarath G."/>
            <person name="Sattler S.E."/>
        </authorList>
    </citation>
    <scope>NUCLEOTIDE SEQUENCE</scope>
    <source>
        <tissue evidence="13">Whole body</tissue>
    </source>
</reference>
<evidence type="ECO:0000256" key="3">
    <source>
        <dbReference type="ARBA" id="ARBA00022676"/>
    </source>
</evidence>
<dbReference type="GO" id="GO:0005783">
    <property type="term" value="C:endoplasmic reticulum"/>
    <property type="evidence" value="ECO:0007669"/>
    <property type="project" value="UniProtKB-SubCell"/>
</dbReference>
<keyword evidence="8 12" id="KW-0472">Membrane</keyword>
<dbReference type="SUPFAM" id="SSF53756">
    <property type="entry name" value="UDP-Glycosyltransferase/glycogen phosphorylase"/>
    <property type="match status" value="1"/>
</dbReference>
<protein>
    <recommendedName>
        <fullName evidence="12">UDP-glucuronosyltransferase</fullName>
        <ecNumber evidence="12">2.4.1.17</ecNumber>
    </recommendedName>
</protein>
<dbReference type="Pfam" id="PF00201">
    <property type="entry name" value="UDPGT"/>
    <property type="match status" value="1"/>
</dbReference>